<dbReference type="InterPro" id="IPR013989">
    <property type="entry name" value="Dev_and_cell_death_domain"/>
</dbReference>
<evidence type="ECO:0000256" key="1">
    <source>
        <dbReference type="SAM" id="MobiDB-lite"/>
    </source>
</evidence>
<evidence type="ECO:0000259" key="2">
    <source>
        <dbReference type="PROSITE" id="PS51222"/>
    </source>
</evidence>
<dbReference type="Pfam" id="PF10539">
    <property type="entry name" value="Dev_Cell_Death"/>
    <property type="match status" value="1"/>
</dbReference>
<evidence type="ECO:0000313" key="3">
    <source>
        <dbReference type="EMBL" id="KAL2344694.1"/>
    </source>
</evidence>
<feature type="compositionally biased region" description="Polar residues" evidence="1">
    <location>
        <begin position="1108"/>
        <end position="1120"/>
    </location>
</feature>
<comment type="caution">
    <text evidence="3">The sequence shown here is derived from an EMBL/GenBank/DDBJ whole genome shotgun (WGS) entry which is preliminary data.</text>
</comment>
<feature type="compositionally biased region" description="Basic and acidic residues" evidence="1">
    <location>
        <begin position="1091"/>
        <end position="1102"/>
    </location>
</feature>
<feature type="region of interest" description="Disordered" evidence="1">
    <location>
        <begin position="1090"/>
        <end position="1134"/>
    </location>
</feature>
<feature type="domain" description="DCD" evidence="2">
    <location>
        <begin position="14"/>
        <end position="144"/>
    </location>
</feature>
<protein>
    <recommendedName>
        <fullName evidence="2">DCD domain-containing protein</fullName>
    </recommendedName>
</protein>
<evidence type="ECO:0000313" key="4">
    <source>
        <dbReference type="Proteomes" id="UP001603857"/>
    </source>
</evidence>
<dbReference type="Proteomes" id="UP001603857">
    <property type="component" value="Unassembled WGS sequence"/>
</dbReference>
<organism evidence="3 4">
    <name type="scientific">Flemingia macrophylla</name>
    <dbReference type="NCBI Taxonomy" id="520843"/>
    <lineage>
        <taxon>Eukaryota</taxon>
        <taxon>Viridiplantae</taxon>
        <taxon>Streptophyta</taxon>
        <taxon>Embryophyta</taxon>
        <taxon>Tracheophyta</taxon>
        <taxon>Spermatophyta</taxon>
        <taxon>Magnoliopsida</taxon>
        <taxon>eudicotyledons</taxon>
        <taxon>Gunneridae</taxon>
        <taxon>Pentapetalae</taxon>
        <taxon>rosids</taxon>
        <taxon>fabids</taxon>
        <taxon>Fabales</taxon>
        <taxon>Fabaceae</taxon>
        <taxon>Papilionoideae</taxon>
        <taxon>50 kb inversion clade</taxon>
        <taxon>NPAAA clade</taxon>
        <taxon>indigoferoid/millettioid clade</taxon>
        <taxon>Phaseoleae</taxon>
        <taxon>Flemingia</taxon>
    </lineage>
</organism>
<name>A0ABD1N9B6_9FABA</name>
<accession>A0ABD1N9B6</accession>
<dbReference type="AlphaFoldDB" id="A0ABD1N9B6"/>
<proteinExistence type="predicted"/>
<sequence length="1134" mass="126472">MGFNGKYNNADGKDPEFGAIFLSNSDTKRECFRQGIFGLPATEIQFVEQVKAGMILFLFEYEKRQLHGVFKATCDGGINIVPNAFAVVGKQCPAQVKFDLIWSCKPLPEKLFREAIRENYFSSNKFNFGLCENQVYRLLYLFSKRKLEPESPGRLMSRTEDLKSEWYSFDKVGRFVDHGMRVERVQNEQGVGGNISPNRMHKCQGDSLQYNGEVEYTGLNASYNKLGSAAKHAVDTTVAYASDYLESKDESRFTAYENGDSMDICIRPNIIGGYSKSPSDKIRMHGEGRLSISDRFMSKSLPETDQRIVYSSDVTGLYNSNVNPSSLYRKPTLEPNSLVQNQFRSTSTMIQPFQAQLLNNTCARQGDGNSKNTSLLYDPDVPGLNFKQISSVGINEGSKPIMERISPSNNFGRNFMASQPCLNNTELKDMSRWNSAGGDFRNSVFYSSNRDCMPLINTTSNSDQLGAESLVYEACNVSSLKSLSDPIPPPDIGNSSSLHEPFSSFFHNNQSWLNNNFHSTDFLENLSHGITLQKNNETFTPDISWANEGHSKDGDQLNPEYDVGYYGGFQNNSGYPKKKSSVFSRLSFRQGIKKQEKRNNTRNEEYDFHSSINDVMERVRQNHIKLINKRKPKPKHNKAESLRDKTQLSCSRKEGGCFEDTLTDKIMDLSTATGGNTNETAEDKCFVDFKRRSKVRKLSDENEIRISNESEKCENLVPVQQKRRKLVRPNFSRSIISDKSIYPGASKNLQEPSPLGSYNVKDVKESICTLAQTGDNIKANAEMENIVCQTYSHDKKGNHARGYGCSEGRERATDNALAADDKSECLDNKANAEVQNIICRTHSEDKNSSHHASGYFCGKGREKATDGALTAFNGESKCLENMNQIVSSCKDKNYHHNQGLCMMDSIKSVSLNIESTRSICQDHHVHNKIICAARATNADQEMPKDCSYSFTIEVENGSESLQNFDTEKASIASSCPIMEHVMDSIKSKSSGTDALHSVCQNHVTGKIICTGRGSNTKEEMSKDSGSFAGVKDGVDCLRNSNDENASIATSYFKEGLCMADNEKSVSPDSESFCSICQECYVDRVICTGRTNKNEEGMPEDGRPLFTTGVKNGSDGSQKSGNDYALITASEQEKA</sequence>
<dbReference type="EMBL" id="JBGMDY010000002">
    <property type="protein sequence ID" value="KAL2344694.1"/>
    <property type="molecule type" value="Genomic_DNA"/>
</dbReference>
<dbReference type="PANTHER" id="PTHR46444">
    <property type="entry name" value="DCD (DEVELOPMENT AND CELL DEATH) DOMAIN PROTEIN-RELATED"/>
    <property type="match status" value="1"/>
</dbReference>
<dbReference type="SMART" id="SM00767">
    <property type="entry name" value="DCD"/>
    <property type="match status" value="1"/>
</dbReference>
<dbReference type="PROSITE" id="PS51222">
    <property type="entry name" value="DCD"/>
    <property type="match status" value="1"/>
</dbReference>
<reference evidence="3 4" key="1">
    <citation type="submission" date="2024-08" db="EMBL/GenBank/DDBJ databases">
        <title>Insights into the chromosomal genome structure of Flemingia macrophylla.</title>
        <authorList>
            <person name="Ding Y."/>
            <person name="Zhao Y."/>
            <person name="Bi W."/>
            <person name="Wu M."/>
            <person name="Zhao G."/>
            <person name="Gong Y."/>
            <person name="Li W."/>
            <person name="Zhang P."/>
        </authorList>
    </citation>
    <scope>NUCLEOTIDE SEQUENCE [LARGE SCALE GENOMIC DNA]</scope>
    <source>
        <strain evidence="3">DYQJB</strain>
        <tissue evidence="3">Leaf</tissue>
    </source>
</reference>
<dbReference type="PANTHER" id="PTHR46444:SF9">
    <property type="entry name" value="DCD (DEVELOPMENT AND CELL DEATH) DOMAIN PROTEIN"/>
    <property type="match status" value="1"/>
</dbReference>
<keyword evidence="4" id="KW-1185">Reference proteome</keyword>
<gene>
    <name evidence="3" type="ORF">Fmac_005979</name>
</gene>